<evidence type="ECO:0000313" key="7">
    <source>
        <dbReference type="EMBL" id="EKC99570.1"/>
    </source>
</evidence>
<evidence type="ECO:0000256" key="5">
    <source>
        <dbReference type="SAM" id="MobiDB-lite"/>
    </source>
</evidence>
<evidence type="ECO:0000256" key="6">
    <source>
        <dbReference type="SAM" id="Phobius"/>
    </source>
</evidence>
<dbReference type="OrthoDB" id="6415790at2759"/>
<comment type="subcellular location">
    <subcellularLocation>
        <location evidence="1">Membrane</location>
        <topology evidence="1">Multi-pass membrane protein</topology>
    </subcellularLocation>
</comment>
<dbReference type="GO" id="GO:0035348">
    <property type="term" value="P:acetyl-CoA transmembrane transport"/>
    <property type="evidence" value="ECO:0007669"/>
    <property type="project" value="InterPro"/>
</dbReference>
<evidence type="ECO:0000256" key="1">
    <source>
        <dbReference type="ARBA" id="ARBA00004141"/>
    </source>
</evidence>
<dbReference type="HOGENOM" id="CLU_020502_2_0_1"/>
<dbReference type="PANTHER" id="PTHR12778">
    <property type="entry name" value="SOLUTE CARRIER FAMILY 33 ACETYL-COA TRANSPORTER -RELATED"/>
    <property type="match status" value="1"/>
</dbReference>
<feature type="transmembrane region" description="Helical" evidence="6">
    <location>
        <begin position="427"/>
        <end position="452"/>
    </location>
</feature>
<comment type="caution">
    <text evidence="7">The sequence shown here is derived from an EMBL/GenBank/DDBJ whole genome shotgun (WGS) entry which is preliminary data.</text>
</comment>
<evidence type="ECO:0008006" key="9">
    <source>
        <dbReference type="Google" id="ProtNLM"/>
    </source>
</evidence>
<dbReference type="FunFam" id="1.20.1250.20:FF:000289">
    <property type="entry name" value="Acetyl-coenzyme A transporter 1"/>
    <property type="match status" value="1"/>
</dbReference>
<feature type="transmembrane region" description="Helical" evidence="6">
    <location>
        <begin position="388"/>
        <end position="407"/>
    </location>
</feature>
<evidence type="ECO:0000313" key="8">
    <source>
        <dbReference type="Proteomes" id="UP000006757"/>
    </source>
</evidence>
<dbReference type="Proteomes" id="UP000006757">
    <property type="component" value="Unassembled WGS sequence"/>
</dbReference>
<feature type="region of interest" description="Disordered" evidence="5">
    <location>
        <begin position="133"/>
        <end position="160"/>
    </location>
</feature>
<dbReference type="InterPro" id="IPR036259">
    <property type="entry name" value="MFS_trans_sf"/>
</dbReference>
<dbReference type="GO" id="GO:0008521">
    <property type="term" value="F:acetyl-CoA transmembrane transporter activity"/>
    <property type="evidence" value="ECO:0007669"/>
    <property type="project" value="InterPro"/>
</dbReference>
<reference evidence="7 8" key="1">
    <citation type="journal article" date="2012" name="Eukaryot. Cell">
        <title>Genome sequence of the Trichosporon asahii environmental strain CBS 8904.</title>
        <authorList>
            <person name="Yang R.Y."/>
            <person name="Li H.T."/>
            <person name="Zhu H."/>
            <person name="Zhou G.P."/>
            <person name="Wang M."/>
            <person name="Wang L."/>
        </authorList>
    </citation>
    <scope>NUCLEOTIDE SEQUENCE [LARGE SCALE GENOMIC DNA]</scope>
    <source>
        <strain evidence="7 8">CBS 8904</strain>
    </source>
</reference>
<dbReference type="FunCoup" id="K1VFJ2">
    <property type="interactions" value="82"/>
</dbReference>
<keyword evidence="2 6" id="KW-0812">Transmembrane</keyword>
<dbReference type="EMBL" id="AMBO01000368">
    <property type="protein sequence ID" value="EKC99570.1"/>
    <property type="molecule type" value="Genomic_DNA"/>
</dbReference>
<dbReference type="GO" id="GO:0016020">
    <property type="term" value="C:membrane"/>
    <property type="evidence" value="ECO:0007669"/>
    <property type="project" value="UniProtKB-SubCell"/>
</dbReference>
<feature type="transmembrane region" description="Helical" evidence="6">
    <location>
        <begin position="655"/>
        <end position="675"/>
    </location>
</feature>
<accession>K1VFJ2</accession>
<feature type="transmembrane region" description="Helical" evidence="6">
    <location>
        <begin position="529"/>
        <end position="547"/>
    </location>
</feature>
<dbReference type="SUPFAM" id="SSF103473">
    <property type="entry name" value="MFS general substrate transporter"/>
    <property type="match status" value="1"/>
</dbReference>
<feature type="region of interest" description="Disordered" evidence="5">
    <location>
        <begin position="1"/>
        <end position="97"/>
    </location>
</feature>
<dbReference type="eggNOG" id="KOG3574">
    <property type="taxonomic scope" value="Eukaryota"/>
</dbReference>
<feature type="transmembrane region" description="Helical" evidence="6">
    <location>
        <begin position="559"/>
        <end position="581"/>
    </location>
</feature>
<keyword evidence="4 6" id="KW-0472">Membrane</keyword>
<keyword evidence="3 6" id="KW-1133">Transmembrane helix</keyword>
<sequence>MTASTPNSLRLRARKSRPSVLKTRAVTNLSLLPVDCHPTQPATDGPGRHPEPGHRPDRLGSSLADTSGISTSPTSQHTTSPASTPSPPTVTPSSPADDEQLQLELEATDAMLNPASVRGRNEDLDDLEEKGLLIGGEGSSLELDSGGTTPRRRAKGDSGHYEKLDLGVKEESGLKSKRDQQAFALLIVLCELAEGSGIPYPQSISSTGQVLQKDYLLQGIPLGLTFGTLPFLLKAHLSYSKLAVFALSTWPYSLKLLWSPIVDAIFVPKWGRRKSWIVPVQALVGLMLWFIGARVETWLKGDININFLTMMFGSLILAAATQDIAVDGWALTLLSPPNLSYASTAQTIGLGIGSALAFTVFLALNSVDFANRYFRSVPADVPLVTLGPYMKFWGLIYLVVTVWLVFFKTEDPVSATDPDLDVKKVYRVMWSIVSLKNIQSFLFILLIAKFGFQVNESVTQLKLLEKGLSREDLAVASLLDFPAQMIVGWLAAKWSRPSQSNNEHRHPLSAQQTRQAAATGVLKVWVGAFWARLAMAFIAACVVWLYPSSGQVGSGYFSLVIATILMTSVTNTIQFVGITAFHTQIADPLIGGTYMTLLNTVSNLGGTWPKPIILRLVDLLTVSACSITGAECTTEAGKEACSASKGTCNIKRDGYFVMTFACMSVSALLLLYHILPTIKKLMALPMSAWRVKIPA</sequence>
<dbReference type="STRING" id="1220162.K1VFJ2"/>
<feature type="transmembrane region" description="Helical" evidence="6">
    <location>
        <begin position="305"/>
        <end position="325"/>
    </location>
</feature>
<evidence type="ECO:0000256" key="3">
    <source>
        <dbReference type="ARBA" id="ARBA00022989"/>
    </source>
</evidence>
<feature type="transmembrane region" description="Helical" evidence="6">
    <location>
        <begin position="276"/>
        <end position="293"/>
    </location>
</feature>
<evidence type="ECO:0000256" key="4">
    <source>
        <dbReference type="ARBA" id="ARBA00023136"/>
    </source>
</evidence>
<keyword evidence="8" id="KW-1185">Reference proteome</keyword>
<dbReference type="OMA" id="RRKSWIM"/>
<dbReference type="InterPro" id="IPR004752">
    <property type="entry name" value="AmpG_permease/AT-1"/>
</dbReference>
<dbReference type="InParanoid" id="K1VFJ2"/>
<feature type="compositionally biased region" description="Low complexity" evidence="5">
    <location>
        <begin position="70"/>
        <end position="83"/>
    </location>
</feature>
<dbReference type="PANTHER" id="PTHR12778:SF9">
    <property type="entry name" value="ACETYL-COENZYME A TRANSPORTER 1"/>
    <property type="match status" value="1"/>
</dbReference>
<feature type="transmembrane region" description="Helical" evidence="6">
    <location>
        <begin position="345"/>
        <end position="367"/>
    </location>
</feature>
<name>K1VFJ2_TRIAC</name>
<dbReference type="Pfam" id="PF13000">
    <property type="entry name" value="Acatn"/>
    <property type="match status" value="2"/>
</dbReference>
<proteinExistence type="predicted"/>
<evidence type="ECO:0000256" key="2">
    <source>
        <dbReference type="ARBA" id="ARBA00022692"/>
    </source>
</evidence>
<organism evidence="7 8">
    <name type="scientific">Trichosporon asahii var. asahii (strain CBS 8904)</name>
    <name type="common">Yeast</name>
    <dbReference type="NCBI Taxonomy" id="1220162"/>
    <lineage>
        <taxon>Eukaryota</taxon>
        <taxon>Fungi</taxon>
        <taxon>Dikarya</taxon>
        <taxon>Basidiomycota</taxon>
        <taxon>Agaricomycotina</taxon>
        <taxon>Tremellomycetes</taxon>
        <taxon>Trichosporonales</taxon>
        <taxon>Trichosporonaceae</taxon>
        <taxon>Trichosporon</taxon>
    </lineage>
</organism>
<dbReference type="AlphaFoldDB" id="K1VFJ2"/>
<gene>
    <name evidence="7" type="ORF">A1Q2_06106</name>
</gene>
<feature type="compositionally biased region" description="Basic and acidic residues" evidence="5">
    <location>
        <begin position="46"/>
        <end position="58"/>
    </location>
</feature>
<dbReference type="InterPro" id="IPR024371">
    <property type="entry name" value="AcetylCoA_trans_1-like"/>
</dbReference>
<protein>
    <recommendedName>
        <fullName evidence="9">Acetyl-CoA transporter</fullName>
    </recommendedName>
</protein>